<dbReference type="InterPro" id="IPR058980">
    <property type="entry name" value="Glyco_transf_N"/>
</dbReference>
<dbReference type="PANTHER" id="PTHR48047:SF189">
    <property type="entry name" value="UDP-GLYCOSYLTRANSFERASE 89B1"/>
    <property type="match status" value="1"/>
</dbReference>
<evidence type="ECO:0000313" key="4">
    <source>
        <dbReference type="EMBL" id="WVZ87464.1"/>
    </source>
</evidence>
<proteinExistence type="inferred from homology"/>
<dbReference type="PANTHER" id="PTHR48047">
    <property type="entry name" value="GLYCOSYLTRANSFERASE"/>
    <property type="match status" value="1"/>
</dbReference>
<dbReference type="Proteomes" id="UP001341281">
    <property type="component" value="Chromosome 07"/>
</dbReference>
<dbReference type="InterPro" id="IPR002213">
    <property type="entry name" value="UDP_glucos_trans"/>
</dbReference>
<dbReference type="CDD" id="cd03784">
    <property type="entry name" value="GT1_Gtf-like"/>
    <property type="match status" value="1"/>
</dbReference>
<gene>
    <name evidence="4" type="ORF">U9M48_034099</name>
</gene>
<reference evidence="4 5" key="1">
    <citation type="submission" date="2024-02" db="EMBL/GenBank/DDBJ databases">
        <title>High-quality chromosome-scale genome assembly of Pensacola bahiagrass (Paspalum notatum Flugge var. saurae).</title>
        <authorList>
            <person name="Vega J.M."/>
            <person name="Podio M."/>
            <person name="Orjuela J."/>
            <person name="Siena L.A."/>
            <person name="Pessino S.C."/>
            <person name="Combes M.C."/>
            <person name="Mariac C."/>
            <person name="Albertini E."/>
            <person name="Pupilli F."/>
            <person name="Ortiz J.P.A."/>
            <person name="Leblanc O."/>
        </authorList>
    </citation>
    <scope>NUCLEOTIDE SEQUENCE [LARGE SCALE GENOMIC DNA]</scope>
    <source>
        <strain evidence="4">R1</strain>
        <tissue evidence="4">Leaf</tissue>
    </source>
</reference>
<organism evidence="4 5">
    <name type="scientific">Paspalum notatum var. saurae</name>
    <dbReference type="NCBI Taxonomy" id="547442"/>
    <lineage>
        <taxon>Eukaryota</taxon>
        <taxon>Viridiplantae</taxon>
        <taxon>Streptophyta</taxon>
        <taxon>Embryophyta</taxon>
        <taxon>Tracheophyta</taxon>
        <taxon>Spermatophyta</taxon>
        <taxon>Magnoliopsida</taxon>
        <taxon>Liliopsida</taxon>
        <taxon>Poales</taxon>
        <taxon>Poaceae</taxon>
        <taxon>PACMAD clade</taxon>
        <taxon>Panicoideae</taxon>
        <taxon>Andropogonodae</taxon>
        <taxon>Paspaleae</taxon>
        <taxon>Paspalinae</taxon>
        <taxon>Paspalum</taxon>
    </lineage>
</organism>
<dbReference type="EMBL" id="CP144751">
    <property type="protein sequence ID" value="WVZ87464.1"/>
    <property type="molecule type" value="Genomic_DNA"/>
</dbReference>
<dbReference type="SUPFAM" id="SSF53756">
    <property type="entry name" value="UDP-Glycosyltransferase/glycogen phosphorylase"/>
    <property type="match status" value="1"/>
</dbReference>
<dbReference type="Pfam" id="PF00201">
    <property type="entry name" value="UDPGT"/>
    <property type="match status" value="1"/>
</dbReference>
<sequence>METAPAPTTAPHVLVVPFPAQGHALPLLDFAALLAERGLRLTVVTSPANLPLLSPLLAAHPGAVSPLTLPFPSHPSLPRGIENAKGCPPEYFPFFIHALTALREPILAWARSRPADDRVVAVVADFFCGWAQPLARELGAAGIVFSPSGVLGAAVPHSLFRRLVRRPDQEGSGDDEFSVTFPAIPGAPVYQWREISMVYKWFVEGGAEEQIRESVRHNFLGNLQDSWGFVFNTLRAVEGRYLDTPLEDLGFRRAWAVGPVAPADMDAAGARGGEAAVAAASLAAWLDRFPEGSVVYVSFGSQAVLTPAVAAALAEALERSAVPFLWVVGAGTSSGVVPEGFEERAAAAAAGRGVVVRGWAPQVALLRHAAVGWFMTHCGWNSVLEAAAAGVPMLAWPMTADQFVNARLLVDEAGVAVRACAGGFGVAPDPGELAGVLGDVVGDKGRDVRARAKDLAVEAARAVEEGGSSYADLEGLVQEIRMLTEFKPISPEA</sequence>
<evidence type="ECO:0000313" key="5">
    <source>
        <dbReference type="Proteomes" id="UP001341281"/>
    </source>
</evidence>
<accession>A0AAQ3U8F1</accession>
<dbReference type="FunFam" id="3.40.50.2000:FF:000064">
    <property type="entry name" value="Glycosyltransferase"/>
    <property type="match status" value="1"/>
</dbReference>
<evidence type="ECO:0000259" key="3">
    <source>
        <dbReference type="Pfam" id="PF26168"/>
    </source>
</evidence>
<dbReference type="FunFam" id="3.40.50.2000:FF:000143">
    <property type="entry name" value="UDP-glycosyltransferase 89B1"/>
    <property type="match status" value="1"/>
</dbReference>
<evidence type="ECO:0000256" key="1">
    <source>
        <dbReference type="ARBA" id="ARBA00009995"/>
    </source>
</evidence>
<keyword evidence="2" id="KW-0808">Transferase</keyword>
<feature type="domain" description="Glycosyltransferase N-terminal" evidence="3">
    <location>
        <begin position="13"/>
        <end position="133"/>
    </location>
</feature>
<dbReference type="Gene3D" id="3.40.50.2000">
    <property type="entry name" value="Glycogen Phosphorylase B"/>
    <property type="match status" value="2"/>
</dbReference>
<dbReference type="GO" id="GO:0035251">
    <property type="term" value="F:UDP-glucosyltransferase activity"/>
    <property type="evidence" value="ECO:0007669"/>
    <property type="project" value="TreeGrafter"/>
</dbReference>
<protein>
    <recommendedName>
        <fullName evidence="3">Glycosyltransferase N-terminal domain-containing protein</fullName>
    </recommendedName>
</protein>
<name>A0AAQ3U8F1_PASNO</name>
<keyword evidence="5" id="KW-1185">Reference proteome</keyword>
<dbReference type="AlphaFoldDB" id="A0AAQ3U8F1"/>
<dbReference type="Pfam" id="PF26168">
    <property type="entry name" value="Glyco_transf_N"/>
    <property type="match status" value="1"/>
</dbReference>
<comment type="similarity">
    <text evidence="1">Belongs to the UDP-glycosyltransferase family.</text>
</comment>
<evidence type="ECO:0000256" key="2">
    <source>
        <dbReference type="ARBA" id="ARBA00022679"/>
    </source>
</evidence>